<evidence type="ECO:0000256" key="1">
    <source>
        <dbReference type="SAM" id="MobiDB-lite"/>
    </source>
</evidence>
<name>A0A086PI18_TOXGO</name>
<sequence>ASSANSSRPAASQAARCSSPVSLAAGRPPSPWQLPRSSEK</sequence>
<gene>
    <name evidence="2" type="ORF">TGMAS_363830</name>
</gene>
<dbReference type="EMBL" id="AEXC02003140">
    <property type="protein sequence ID" value="KFG99999.1"/>
    <property type="molecule type" value="Genomic_DNA"/>
</dbReference>
<feature type="non-terminal residue" evidence="2">
    <location>
        <position position="1"/>
    </location>
</feature>
<organism evidence="2 3">
    <name type="scientific">Toxoplasma gondii MAS</name>
    <dbReference type="NCBI Taxonomy" id="943118"/>
    <lineage>
        <taxon>Eukaryota</taxon>
        <taxon>Sar</taxon>
        <taxon>Alveolata</taxon>
        <taxon>Apicomplexa</taxon>
        <taxon>Conoidasida</taxon>
        <taxon>Coccidia</taxon>
        <taxon>Eucoccidiorida</taxon>
        <taxon>Eimeriorina</taxon>
        <taxon>Sarcocystidae</taxon>
        <taxon>Toxoplasma</taxon>
    </lineage>
</organism>
<feature type="compositionally biased region" description="Low complexity" evidence="1">
    <location>
        <begin position="1"/>
        <end position="19"/>
    </location>
</feature>
<dbReference type="VEuPathDB" id="ToxoDB:TGMAS_363830"/>
<dbReference type="Proteomes" id="UP000028821">
    <property type="component" value="Unassembled WGS sequence"/>
</dbReference>
<comment type="caution">
    <text evidence="2">The sequence shown here is derived from an EMBL/GenBank/DDBJ whole genome shotgun (WGS) entry which is preliminary data.</text>
</comment>
<dbReference type="AlphaFoldDB" id="A0A086PI18"/>
<accession>A0A086PI18</accession>
<evidence type="ECO:0000313" key="2">
    <source>
        <dbReference type="EMBL" id="KFG99999.1"/>
    </source>
</evidence>
<feature type="region of interest" description="Disordered" evidence="1">
    <location>
        <begin position="1"/>
        <end position="40"/>
    </location>
</feature>
<protein>
    <submittedName>
        <fullName evidence="2">Uncharacterized protein</fullName>
    </submittedName>
</protein>
<reference evidence="2 3" key="1">
    <citation type="submission" date="2014-04" db="EMBL/GenBank/DDBJ databases">
        <authorList>
            <person name="Sibley D."/>
            <person name="Venepally P."/>
            <person name="Karamycheva S."/>
            <person name="Hadjithomas M."/>
            <person name="Khan A."/>
            <person name="Brunk B."/>
            <person name="Roos D."/>
            <person name="Caler E."/>
            <person name="Lorenzi H."/>
        </authorList>
    </citation>
    <scope>NUCLEOTIDE SEQUENCE [LARGE SCALE GENOMIC DNA]</scope>
    <source>
        <strain evidence="2 3">MAS</strain>
    </source>
</reference>
<evidence type="ECO:0000313" key="3">
    <source>
        <dbReference type="Proteomes" id="UP000028821"/>
    </source>
</evidence>
<proteinExistence type="predicted"/>